<accession>A0A2P9HR42</accession>
<organism evidence="1 2">
    <name type="scientific">Ochrobactrum soli</name>
    <dbReference type="NCBI Taxonomy" id="2448455"/>
    <lineage>
        <taxon>Bacteria</taxon>
        <taxon>Pseudomonadati</taxon>
        <taxon>Pseudomonadota</taxon>
        <taxon>Alphaproteobacteria</taxon>
        <taxon>Hyphomicrobiales</taxon>
        <taxon>Brucellaceae</taxon>
        <taxon>Brucella/Ochrobactrum group</taxon>
        <taxon>Ochrobactrum</taxon>
    </lineage>
</organism>
<sequence>MLIGHDFGSAKRTVLLYGTLKGFEPRCDINRHGREVEKNLVLWGLSKSRKVRSGFRTRCASE</sequence>
<gene>
    <name evidence="1" type="ORF">OHAE_2389</name>
</gene>
<protein>
    <submittedName>
        <fullName evidence="1">Uncharacterized protein</fullName>
    </submittedName>
</protein>
<dbReference type="EMBL" id="OOFM01000005">
    <property type="protein sequence ID" value="SPL66522.1"/>
    <property type="molecule type" value="Genomic_DNA"/>
</dbReference>
<dbReference type="AlphaFoldDB" id="A0A2P9HR42"/>
<proteinExistence type="predicted"/>
<evidence type="ECO:0000313" key="1">
    <source>
        <dbReference type="EMBL" id="SPL66522.1"/>
    </source>
</evidence>
<evidence type="ECO:0000313" key="2">
    <source>
        <dbReference type="Proteomes" id="UP000246073"/>
    </source>
</evidence>
<reference evidence="2" key="1">
    <citation type="submission" date="2017-12" db="EMBL/GenBank/DDBJ databases">
        <authorList>
            <person name="Diaz M."/>
        </authorList>
    </citation>
    <scope>NUCLEOTIDE SEQUENCE [LARGE SCALE GENOMIC DNA]</scope>
    <source>
        <strain evidence="2">FI11154</strain>
    </source>
</reference>
<name>A0A2P9HR42_9HYPH</name>
<dbReference type="Proteomes" id="UP000246073">
    <property type="component" value="Unassembled WGS sequence"/>
</dbReference>